<feature type="domain" description="AsmA" evidence="7">
    <location>
        <begin position="1"/>
        <end position="174"/>
    </location>
</feature>
<dbReference type="EMBL" id="PYGD01000013">
    <property type="protein sequence ID" value="PSK89067.1"/>
    <property type="molecule type" value="Genomic_DNA"/>
</dbReference>
<evidence type="ECO:0000256" key="4">
    <source>
        <dbReference type="ARBA" id="ARBA00023136"/>
    </source>
</evidence>
<dbReference type="InterPro" id="IPR007844">
    <property type="entry name" value="AsmA"/>
</dbReference>
<keyword evidence="3 5" id="KW-1133">Transmembrane helix</keyword>
<name>A0A2P8CVT6_9BACT</name>
<sequence length="1681" mass="187037">MRKFFRILLYIIGSILILIILVIVFLQTRWGKNFVRKQVVSYLHNKLKTEVVIRNFDYSVPDKILLEGVFLRDQKQDTLLNVEKLGINMDMFALIRAKVAVDQVDLEGVNAHIYRTLPDTTFNYTYIINAFAGKSESPQVKEPADTVSKPLQIDVAKVRLKDIRFRYDDATGGTFFAMRLDSLLLRPKKIDLEKMKFTVTELTVSGLQSYFGMDTSYLPKPPADTAPPSDFQLVADKIQLHSIGFTFMNKQDSMYFNIGLGQLNGKVNHFGLLQQSVDVDGLNLQDVQSVLVMGKPTKGVTVKPKETDTDTATSENNWRVTIANVMLKNIGYAMDNNAQPKQKSGMDYAHLNIRNFSLNADQVLYSPDTISANLKHLAMAEQSGFSIIELRTQFIYHSQGALLDKLYLLTPNTVLQDRLEVKYPSLAALEKEMQKMQLNIAVNKSKVGIKDVLYFMAPAQQRQLQPYASQQLALTANLKGYLNALAINDFYASGLSGTEIALNGKLNGMPDADKLNYNLNIKTLRTTYKDIAPFIPDSVKQQLRIPDWFSIAGHISGTTKDYFPDVNIKTADGDATVKGSLKMSPGEGREQYDLALSTHMLNLGRILRQDTLMGKISLTANAKGTSFDVNRMNTTFDARILSAWLMNYDYNNIYLGGTIADKVATVKGNATDPNLSFDLAATADLSNKYPALKADLDLQQFDPQALKLYNDTLKVKTRILADFASLNPDYPDGILTLLSPQVTLPARVLNLDSLILTSRPAADSVQHITLNAANILNASLTGHMPLTQIGNAALEHINRHYRISDTGIKAPASYDMALDASITYRPVLKKFAPDLKPFDSIRINAALDNAALNFNAYIPRIIYGTNKLDSAVVTVRESGDTLRYAASVKKYSQGQFELWYPSVTGRLRADSIYVLANIKDSSRNNQFRLGGAISHDINNDSSLTSIRVFKGMLINYAQWNVNPANRIILGKDGFYIRDFELKRDNQAITVSSVAPEFRSPIDLTIRNFSLGDIMTMISRDTLIADGTLNAKVNLDLRDSFPKVVGDLSIDSLKAYNQTIGNVTANAKNETENVYEAQLALKGSENDILLKGNYYLVPVDSNAFNFDLNVNALSLKSLQGLAFGSIRNSSGFVRGNLNIKGTPERPRILGELKTDQLKTTVSMLNAPFLMPAETITFAREGMLFNNFTIKDKNGHDATINGRVRTRDYSRYFLNLKVNTDHWQAISSKKTDYEMFYGDLFMSSNLSITGLATAPKIDGDLTIHDSTKLTYAMIDYGPGISESEGIVRFIDSRDTSWVDSTQLVTRGNNLRLSRSAQLNVNVGIEKSAVFNVIIDPVTGDNLQVKGEASLNAAMGADGAMGLTGNYELSDGYYELNYNFIRKKFKIQPGSTVTLSGDPLDADVDITAAYSANIAPYELVEKQVDQSELNYYKQRLPFDVLLKMKGKVMKPEITFDIVLPENKAGVVTSNVATQVQNKLTEIRTDPSVLNKQVFAALILGRFIADDPFASGAGGGLEYAARQSASRFLSDQLNNIAGQLIQGFELNLGLESSEDYSTGQKSNRTDLNISASKRLFNDRLNITVGNDFQLEGQQAQTQQSSLIPGNLSADYRLTEDGRYLVRAYRVNQLQNIIDGYVIETGVSFRIAIEYNKFKYIFRNRAKAQRRLQERRAEEAKRQQGGGVKE</sequence>
<evidence type="ECO:0000256" key="3">
    <source>
        <dbReference type="ARBA" id="ARBA00022989"/>
    </source>
</evidence>
<comment type="caution">
    <text evidence="8">The sequence shown here is derived from an EMBL/GenBank/DDBJ whole genome shotgun (WGS) entry which is preliminary data.</text>
</comment>
<gene>
    <name evidence="8" type="ORF">B0I18_11379</name>
</gene>
<accession>A0A2P8CVT6</accession>
<evidence type="ECO:0000256" key="1">
    <source>
        <dbReference type="ARBA" id="ARBA00004167"/>
    </source>
</evidence>
<dbReference type="InterPro" id="IPR007452">
    <property type="entry name" value="TamB_C"/>
</dbReference>
<dbReference type="Pfam" id="PF05170">
    <property type="entry name" value="AsmA"/>
    <property type="match status" value="1"/>
</dbReference>
<evidence type="ECO:0000259" key="7">
    <source>
        <dbReference type="Pfam" id="PF05170"/>
    </source>
</evidence>
<dbReference type="Pfam" id="PF04357">
    <property type="entry name" value="TamB"/>
    <property type="match status" value="1"/>
</dbReference>
<feature type="transmembrane region" description="Helical" evidence="5">
    <location>
        <begin position="7"/>
        <end position="26"/>
    </location>
</feature>
<evidence type="ECO:0000256" key="5">
    <source>
        <dbReference type="SAM" id="Phobius"/>
    </source>
</evidence>
<reference evidence="8 9" key="1">
    <citation type="submission" date="2018-03" db="EMBL/GenBank/DDBJ databases">
        <title>Genomic Encyclopedia of Type Strains, Phase III (KMG-III): the genomes of soil and plant-associated and newly described type strains.</title>
        <authorList>
            <person name="Whitman W."/>
        </authorList>
    </citation>
    <scope>NUCLEOTIDE SEQUENCE [LARGE SCALE GENOMIC DNA]</scope>
    <source>
        <strain evidence="8 9">CGMCC 1.12700</strain>
    </source>
</reference>
<dbReference type="OrthoDB" id="9811276at2"/>
<dbReference type="GO" id="GO:0009306">
    <property type="term" value="P:protein secretion"/>
    <property type="evidence" value="ECO:0007669"/>
    <property type="project" value="InterPro"/>
</dbReference>
<dbReference type="PANTHER" id="PTHR30441">
    <property type="entry name" value="DUF748 DOMAIN-CONTAINING PROTEIN"/>
    <property type="match status" value="1"/>
</dbReference>
<protein>
    <submittedName>
        <fullName evidence="8">Autotransporter translocation and assembly factor TamB</fullName>
    </submittedName>
</protein>
<evidence type="ECO:0000256" key="2">
    <source>
        <dbReference type="ARBA" id="ARBA00022692"/>
    </source>
</evidence>
<organism evidence="8 9">
    <name type="scientific">Taibaiella chishuiensis</name>
    <dbReference type="NCBI Taxonomy" id="1434707"/>
    <lineage>
        <taxon>Bacteria</taxon>
        <taxon>Pseudomonadati</taxon>
        <taxon>Bacteroidota</taxon>
        <taxon>Chitinophagia</taxon>
        <taxon>Chitinophagales</taxon>
        <taxon>Chitinophagaceae</taxon>
        <taxon>Taibaiella</taxon>
    </lineage>
</organism>
<proteinExistence type="predicted"/>
<dbReference type="InterPro" id="IPR052894">
    <property type="entry name" value="AsmA-related"/>
</dbReference>
<dbReference type="PANTHER" id="PTHR30441:SF8">
    <property type="entry name" value="DUF748 DOMAIN-CONTAINING PROTEIN"/>
    <property type="match status" value="1"/>
</dbReference>
<keyword evidence="9" id="KW-1185">Reference proteome</keyword>
<comment type="subcellular location">
    <subcellularLocation>
        <location evidence="1">Membrane</location>
        <topology evidence="1">Single-pass membrane protein</topology>
    </subcellularLocation>
</comment>
<dbReference type="GO" id="GO:0005886">
    <property type="term" value="C:plasma membrane"/>
    <property type="evidence" value="ECO:0007669"/>
    <property type="project" value="InterPro"/>
</dbReference>
<dbReference type="Proteomes" id="UP000240572">
    <property type="component" value="Unassembled WGS sequence"/>
</dbReference>
<dbReference type="GO" id="GO:0090313">
    <property type="term" value="P:regulation of protein targeting to membrane"/>
    <property type="evidence" value="ECO:0007669"/>
    <property type="project" value="TreeGrafter"/>
</dbReference>
<evidence type="ECO:0000313" key="9">
    <source>
        <dbReference type="Proteomes" id="UP000240572"/>
    </source>
</evidence>
<keyword evidence="4 5" id="KW-0472">Membrane</keyword>
<keyword evidence="2 5" id="KW-0812">Transmembrane</keyword>
<feature type="domain" description="Translocation and assembly module TamB C-terminal" evidence="6">
    <location>
        <begin position="1185"/>
        <end position="1623"/>
    </location>
</feature>
<evidence type="ECO:0000313" key="8">
    <source>
        <dbReference type="EMBL" id="PSK89067.1"/>
    </source>
</evidence>
<evidence type="ECO:0000259" key="6">
    <source>
        <dbReference type="Pfam" id="PF04357"/>
    </source>
</evidence>